<dbReference type="PANTHER" id="PTHR18842">
    <property type="entry name" value="INTERLEUKIN-1 RECEPTOR-ASSOCIATED KINASE 1-BINDING PROTEIN 1"/>
    <property type="match status" value="1"/>
</dbReference>
<dbReference type="GO" id="GO:0043123">
    <property type="term" value="P:positive regulation of canonical NF-kappaB signal transduction"/>
    <property type="evidence" value="ECO:0007669"/>
    <property type="project" value="InterPro"/>
</dbReference>
<dbReference type="GeneID" id="106525138"/>
<dbReference type="RefSeq" id="XP_013874716.1">
    <property type="nucleotide sequence ID" value="XM_014019262.1"/>
</dbReference>
<comment type="subcellular location">
    <subcellularLocation>
        <location evidence="2">Cytoplasm</location>
    </subcellularLocation>
    <subcellularLocation>
        <location evidence="1">Nucleus</location>
    </subcellularLocation>
</comment>
<evidence type="ECO:0000256" key="3">
    <source>
        <dbReference type="ARBA" id="ARBA00005509"/>
    </source>
</evidence>
<dbReference type="GO" id="GO:0016301">
    <property type="term" value="F:kinase activity"/>
    <property type="evidence" value="ECO:0007669"/>
    <property type="project" value="UniProtKB-KW"/>
</dbReference>
<dbReference type="FunCoup" id="A0A2I4C3Z9">
    <property type="interactions" value="437"/>
</dbReference>
<keyword evidence="5" id="KW-0539">Nucleus</keyword>
<keyword evidence="6" id="KW-1185">Reference proteome</keyword>
<dbReference type="KEGG" id="alim:106525138"/>
<keyword evidence="4" id="KW-0963">Cytoplasm</keyword>
<organism evidence="6 7">
    <name type="scientific">Austrofundulus limnaeus</name>
    <name type="common">Annual killifish</name>
    <dbReference type="NCBI Taxonomy" id="52670"/>
    <lineage>
        <taxon>Eukaryota</taxon>
        <taxon>Metazoa</taxon>
        <taxon>Chordata</taxon>
        <taxon>Craniata</taxon>
        <taxon>Vertebrata</taxon>
        <taxon>Euteleostomi</taxon>
        <taxon>Actinopterygii</taxon>
        <taxon>Neopterygii</taxon>
        <taxon>Teleostei</taxon>
        <taxon>Neoteleostei</taxon>
        <taxon>Acanthomorphata</taxon>
        <taxon>Ovalentaria</taxon>
        <taxon>Atherinomorphae</taxon>
        <taxon>Cyprinodontiformes</taxon>
        <taxon>Rivulidae</taxon>
        <taxon>Austrofundulus</taxon>
    </lineage>
</organism>
<evidence type="ECO:0000313" key="6">
    <source>
        <dbReference type="Proteomes" id="UP000192220"/>
    </source>
</evidence>
<proteinExistence type="inferred from homology"/>
<evidence type="ECO:0000256" key="5">
    <source>
        <dbReference type="ARBA" id="ARBA00023242"/>
    </source>
</evidence>
<reference evidence="7" key="1">
    <citation type="submission" date="2025-08" db="UniProtKB">
        <authorList>
            <consortium name="RefSeq"/>
        </authorList>
    </citation>
    <scope>IDENTIFICATION</scope>
    <source>
        <strain evidence="7">Quisiro</strain>
        <tissue evidence="7">Liver</tissue>
    </source>
</reference>
<dbReference type="AlphaFoldDB" id="A0A2I4C3Z9"/>
<dbReference type="InterPro" id="IPR030312">
    <property type="entry name" value="IRAK1BP1"/>
</dbReference>
<dbReference type="PANTHER" id="PTHR18842:SF2">
    <property type="entry name" value="INTERLEUKIN-1 RECEPTOR-ASSOCIATED KINASE 1-BINDING PROTEIN 1"/>
    <property type="match status" value="1"/>
</dbReference>
<keyword evidence="7" id="KW-0675">Receptor</keyword>
<dbReference type="Pfam" id="PF04402">
    <property type="entry name" value="SIMPL"/>
    <property type="match status" value="1"/>
</dbReference>
<evidence type="ECO:0000256" key="4">
    <source>
        <dbReference type="ARBA" id="ARBA00022490"/>
    </source>
</evidence>
<dbReference type="InParanoid" id="A0A2I4C3Z9"/>
<gene>
    <name evidence="7" type="primary">irak1bp1</name>
</gene>
<dbReference type="GO" id="GO:0005634">
    <property type="term" value="C:nucleus"/>
    <property type="evidence" value="ECO:0007669"/>
    <property type="project" value="UniProtKB-SubCell"/>
</dbReference>
<dbReference type="STRING" id="52670.A0A2I4C3Z9"/>
<evidence type="ECO:0000256" key="1">
    <source>
        <dbReference type="ARBA" id="ARBA00004123"/>
    </source>
</evidence>
<keyword evidence="7" id="KW-0418">Kinase</keyword>
<accession>A0A2I4C3Z9</accession>
<dbReference type="InterPro" id="IPR007497">
    <property type="entry name" value="SIMPL/DUF541"/>
</dbReference>
<dbReference type="Proteomes" id="UP000192220">
    <property type="component" value="Unplaced"/>
</dbReference>
<name>A0A2I4C3Z9_AUSLI</name>
<dbReference type="OrthoDB" id="6365554at2759"/>
<dbReference type="GO" id="GO:0006955">
    <property type="term" value="P:immune response"/>
    <property type="evidence" value="ECO:0007669"/>
    <property type="project" value="InterPro"/>
</dbReference>
<evidence type="ECO:0000256" key="2">
    <source>
        <dbReference type="ARBA" id="ARBA00004496"/>
    </source>
</evidence>
<evidence type="ECO:0000313" key="7">
    <source>
        <dbReference type="RefSeq" id="XP_013874716.1"/>
    </source>
</evidence>
<sequence>MNKRSTRVFTAKFAGGDQQQEHKLRADGREGLGGQMREVQVIGMAEVTCPADRASLRVSVSSIKESVNEVTESVTRRLDYILQALRQHFVTDADTSVRRFLHREADTYTMDVEVVVTFSSFETMEQICSILLEKLDKSVHVAAPQFYHSPGCLSQARERACESAVQNAQEKAFKIIGVLGIYSLGLPLLVREEETKEWRNEEDNGDKEQGLPLRFPHIPTVTVSSLVSVSYRAEP</sequence>
<comment type="similarity">
    <text evidence="3">Belongs to the IRAK1BP1 family.</text>
</comment>
<protein>
    <submittedName>
        <fullName evidence="7">Interleukin-1 receptor-associated kinase 1-binding protein 1 homolog</fullName>
    </submittedName>
</protein>
<dbReference type="CTD" id="134728"/>
<keyword evidence="7" id="KW-0808">Transferase</keyword>
<dbReference type="GO" id="GO:0005737">
    <property type="term" value="C:cytoplasm"/>
    <property type="evidence" value="ECO:0007669"/>
    <property type="project" value="UniProtKB-SubCell"/>
</dbReference>